<reference evidence="1 2" key="1">
    <citation type="submission" date="2019-09" db="EMBL/GenBank/DDBJ databases">
        <title>Nocardioides panacisoli sp. nov., isolated from the soil of a ginseng field.</title>
        <authorList>
            <person name="Cho C."/>
        </authorList>
    </citation>
    <scope>NUCLEOTIDE SEQUENCE [LARGE SCALE GENOMIC DNA]</scope>
    <source>
        <strain evidence="1 2">BN130099</strain>
    </source>
</reference>
<dbReference type="Proteomes" id="UP000325003">
    <property type="component" value="Unassembled WGS sequence"/>
</dbReference>
<dbReference type="Pfam" id="PF22507">
    <property type="entry name" value="DUF6994"/>
    <property type="match status" value="1"/>
</dbReference>
<comment type="caution">
    <text evidence="1">The sequence shown here is derived from an EMBL/GenBank/DDBJ whole genome shotgun (WGS) entry which is preliminary data.</text>
</comment>
<dbReference type="AlphaFoldDB" id="A0A5B1LM75"/>
<gene>
    <name evidence="1" type="ORF">F0U44_00685</name>
</gene>
<dbReference type="InterPro" id="IPR054263">
    <property type="entry name" value="DUF6994"/>
</dbReference>
<sequence>MDRIDVGFCFYDDPDYDTDADRDSTLLREWHRLLWSKKLPGDSSSIKWQVEPGGYLTCFARGGTVRVSSDTIATTHSRYARQGMSELWAELSPAEQQHYDRAFYTIGGFVIFPVRRGSLNQLRGTDSRISDRFDLTLECIRQHYMGEQANPLAQPLALDAHFFGLFGVGASGFSAYVGFFHLQDMVAGNAIRWMDDRGGNEWDFASPPLPQSAPVYRRYLENVSQFVSARNARIRKWCDD</sequence>
<keyword evidence="2" id="KW-1185">Reference proteome</keyword>
<protein>
    <submittedName>
        <fullName evidence="1">Uncharacterized protein</fullName>
    </submittedName>
</protein>
<reference evidence="1 2" key="2">
    <citation type="submission" date="2019-09" db="EMBL/GenBank/DDBJ databases">
        <authorList>
            <person name="Jin C."/>
        </authorList>
    </citation>
    <scope>NUCLEOTIDE SEQUENCE [LARGE SCALE GENOMIC DNA]</scope>
    <source>
        <strain evidence="1 2">BN130099</strain>
    </source>
</reference>
<organism evidence="1 2">
    <name type="scientific">Nocardioides humilatus</name>
    <dbReference type="NCBI Taxonomy" id="2607660"/>
    <lineage>
        <taxon>Bacteria</taxon>
        <taxon>Bacillati</taxon>
        <taxon>Actinomycetota</taxon>
        <taxon>Actinomycetes</taxon>
        <taxon>Propionibacteriales</taxon>
        <taxon>Nocardioidaceae</taxon>
        <taxon>Nocardioides</taxon>
    </lineage>
</organism>
<evidence type="ECO:0000313" key="2">
    <source>
        <dbReference type="Proteomes" id="UP000325003"/>
    </source>
</evidence>
<name>A0A5B1LM75_9ACTN</name>
<proteinExistence type="predicted"/>
<dbReference type="EMBL" id="VUJV01000001">
    <property type="protein sequence ID" value="KAA1420900.1"/>
    <property type="molecule type" value="Genomic_DNA"/>
</dbReference>
<dbReference type="RefSeq" id="WP_149726360.1">
    <property type="nucleotide sequence ID" value="NZ_VUJV01000001.1"/>
</dbReference>
<evidence type="ECO:0000313" key="1">
    <source>
        <dbReference type="EMBL" id="KAA1420900.1"/>
    </source>
</evidence>
<accession>A0A5B1LM75</accession>